<proteinExistence type="predicted"/>
<dbReference type="EMBL" id="FWXH01000014">
    <property type="protein sequence ID" value="SMC26779.1"/>
    <property type="molecule type" value="Genomic_DNA"/>
</dbReference>
<keyword evidence="2" id="KW-1185">Reference proteome</keyword>
<accession>A0A1W1XS34</accession>
<organism evidence="1 2">
    <name type="scientific">Clostridium acidisoli DSM 12555</name>
    <dbReference type="NCBI Taxonomy" id="1121291"/>
    <lineage>
        <taxon>Bacteria</taxon>
        <taxon>Bacillati</taxon>
        <taxon>Bacillota</taxon>
        <taxon>Clostridia</taxon>
        <taxon>Eubacteriales</taxon>
        <taxon>Clostridiaceae</taxon>
        <taxon>Clostridium</taxon>
    </lineage>
</organism>
<name>A0A1W1XS34_9CLOT</name>
<evidence type="ECO:0000313" key="2">
    <source>
        <dbReference type="Proteomes" id="UP000192468"/>
    </source>
</evidence>
<evidence type="ECO:0000313" key="1">
    <source>
        <dbReference type="EMBL" id="SMC26779.1"/>
    </source>
</evidence>
<dbReference type="AlphaFoldDB" id="A0A1W1XS34"/>
<gene>
    <name evidence="1" type="ORF">SAMN02745134_02938</name>
</gene>
<sequence>MVNVFAKFTDLFLKFTDLFGWTNSNVWIEIAKKNNGKYIQGNIIKPTSLCFKYNSLDIIFDTFRRANDERGINTRIIINLNSNSNFKFKIRIKNSIYTPFVFFNKMKRINIKNNITDKYIVVSNEENTIINLLKDNIIKDINKIDLFCIELKTLARKNKKQLYIEYNGVINDMDEFNSLYNLCISLIDNISYKKDPC</sequence>
<protein>
    <submittedName>
        <fullName evidence="1">Uncharacterized protein</fullName>
    </submittedName>
</protein>
<reference evidence="1 2" key="1">
    <citation type="submission" date="2017-04" db="EMBL/GenBank/DDBJ databases">
        <authorList>
            <person name="Afonso C.L."/>
            <person name="Miller P.J."/>
            <person name="Scott M.A."/>
            <person name="Spackman E."/>
            <person name="Goraichik I."/>
            <person name="Dimitrov K.M."/>
            <person name="Suarez D.L."/>
            <person name="Swayne D.E."/>
        </authorList>
    </citation>
    <scope>NUCLEOTIDE SEQUENCE [LARGE SCALE GENOMIC DNA]</scope>
    <source>
        <strain evidence="1 2">DSM 12555</strain>
    </source>
</reference>
<dbReference type="Proteomes" id="UP000192468">
    <property type="component" value="Unassembled WGS sequence"/>
</dbReference>
<dbReference type="RefSeq" id="WP_084116733.1">
    <property type="nucleotide sequence ID" value="NZ_FWXH01000014.1"/>
</dbReference>